<feature type="modified residue" description="4-aspartylphosphate" evidence="12">
    <location>
        <position position="782"/>
    </location>
</feature>
<proteinExistence type="predicted"/>
<keyword evidence="10" id="KW-0157">Chromophore</keyword>
<evidence type="ECO:0000256" key="3">
    <source>
        <dbReference type="ARBA" id="ARBA00022543"/>
    </source>
</evidence>
<evidence type="ECO:0000259" key="14">
    <source>
        <dbReference type="PROSITE" id="PS50110"/>
    </source>
</evidence>
<evidence type="ECO:0000256" key="9">
    <source>
        <dbReference type="ARBA" id="ARBA00022840"/>
    </source>
</evidence>
<evidence type="ECO:0000256" key="6">
    <source>
        <dbReference type="ARBA" id="ARBA00022679"/>
    </source>
</evidence>
<dbReference type="InterPro" id="IPR013515">
    <property type="entry name" value="Phytochrome_cen-reg"/>
</dbReference>
<dbReference type="PROSITE" id="PS50110">
    <property type="entry name" value="RESPONSE_REGULATORY"/>
    <property type="match status" value="1"/>
</dbReference>
<dbReference type="EMBL" id="JAUKWQ010000005">
    <property type="protein sequence ID" value="MDO1583705.1"/>
    <property type="molecule type" value="Genomic_DNA"/>
</dbReference>
<dbReference type="InterPro" id="IPR001789">
    <property type="entry name" value="Sig_transdc_resp-reg_receiver"/>
</dbReference>
<dbReference type="InterPro" id="IPR001294">
    <property type="entry name" value="Phytochrome"/>
</dbReference>
<organism evidence="15 16">
    <name type="scientific">Rhizobium oryzicola</name>
    <dbReference type="NCBI Taxonomy" id="1232668"/>
    <lineage>
        <taxon>Bacteria</taxon>
        <taxon>Pseudomonadati</taxon>
        <taxon>Pseudomonadota</taxon>
        <taxon>Alphaproteobacteria</taxon>
        <taxon>Hyphomicrobiales</taxon>
        <taxon>Rhizobiaceae</taxon>
        <taxon>Rhizobium/Agrobacterium group</taxon>
        <taxon>Rhizobium</taxon>
    </lineage>
</organism>
<evidence type="ECO:0000256" key="7">
    <source>
        <dbReference type="ARBA" id="ARBA00022741"/>
    </source>
</evidence>
<dbReference type="PANTHER" id="PTHR41523">
    <property type="entry name" value="TWO-COMPONENT SYSTEM SENSOR PROTEIN"/>
    <property type="match status" value="1"/>
</dbReference>
<evidence type="ECO:0000256" key="4">
    <source>
        <dbReference type="ARBA" id="ARBA00022553"/>
    </source>
</evidence>
<dbReference type="Gene3D" id="3.30.450.20">
    <property type="entry name" value="PAS domain"/>
    <property type="match status" value="1"/>
</dbReference>
<dbReference type="SMART" id="SM00911">
    <property type="entry name" value="HWE_HK"/>
    <property type="match status" value="1"/>
</dbReference>
<dbReference type="Pfam" id="PF00072">
    <property type="entry name" value="Response_reg"/>
    <property type="match status" value="1"/>
</dbReference>
<keyword evidence="16" id="KW-1185">Reference proteome</keyword>
<name>A0ABT8SZ40_9HYPH</name>
<dbReference type="RefSeq" id="WP_302077905.1">
    <property type="nucleotide sequence ID" value="NZ_JAUKWQ010000005.1"/>
</dbReference>
<dbReference type="PIRSF" id="PIRSF036397">
    <property type="entry name" value="Bactrphtchrm_rec"/>
    <property type="match status" value="1"/>
</dbReference>
<keyword evidence="7" id="KW-0547">Nucleotide-binding</keyword>
<evidence type="ECO:0000256" key="8">
    <source>
        <dbReference type="ARBA" id="ARBA00022777"/>
    </source>
</evidence>
<dbReference type="InterPro" id="IPR009219">
    <property type="entry name" value="Bactrphtchr_CheY"/>
</dbReference>
<dbReference type="InterPro" id="IPR016132">
    <property type="entry name" value="Phyto_chromo_attachment"/>
</dbReference>
<dbReference type="InterPro" id="IPR029016">
    <property type="entry name" value="GAF-like_dom_sf"/>
</dbReference>
<dbReference type="PANTHER" id="PTHR41523:SF8">
    <property type="entry name" value="ETHYLENE RESPONSE SENSOR PROTEIN"/>
    <property type="match status" value="1"/>
</dbReference>
<comment type="catalytic activity">
    <reaction evidence="1">
        <text>ATP + protein L-histidine = ADP + protein N-phospho-L-histidine.</text>
        <dbReference type="EC" id="2.7.13.3"/>
    </reaction>
</comment>
<keyword evidence="9" id="KW-0067">ATP-binding</keyword>
<accession>A0ABT8SZ40</accession>
<evidence type="ECO:0000256" key="2">
    <source>
        <dbReference type="ARBA" id="ARBA00012438"/>
    </source>
</evidence>
<keyword evidence="5" id="KW-0716">Sensory transduction</keyword>
<dbReference type="SUPFAM" id="SSF52172">
    <property type="entry name" value="CheY-like"/>
    <property type="match status" value="1"/>
</dbReference>
<dbReference type="InterPro" id="IPR043150">
    <property type="entry name" value="Phytochrome_PHY_sf"/>
</dbReference>
<dbReference type="InterPro" id="IPR035965">
    <property type="entry name" value="PAS-like_dom_sf"/>
</dbReference>
<evidence type="ECO:0000256" key="11">
    <source>
        <dbReference type="ARBA" id="ARBA00023170"/>
    </source>
</evidence>
<dbReference type="EC" id="2.7.13.3" evidence="2"/>
<dbReference type="InterPro" id="IPR013654">
    <property type="entry name" value="PAS_2"/>
</dbReference>
<gene>
    <name evidence="15" type="ORF">Q2T52_16585</name>
</gene>
<comment type="caution">
    <text evidence="15">The sequence shown here is derived from an EMBL/GenBank/DDBJ whole genome shotgun (WGS) entry which is preliminary data.</text>
</comment>
<protein>
    <recommendedName>
        <fullName evidence="2">histidine kinase</fullName>
        <ecNumber evidence="2">2.7.13.3</ecNumber>
    </recommendedName>
</protein>
<dbReference type="SUPFAM" id="SSF55785">
    <property type="entry name" value="PYP-like sensor domain (PAS domain)"/>
    <property type="match status" value="1"/>
</dbReference>
<dbReference type="PROSITE" id="PS50046">
    <property type="entry name" value="PHYTOCHROME_2"/>
    <property type="match status" value="1"/>
</dbReference>
<dbReference type="PRINTS" id="PR01033">
    <property type="entry name" value="PHYTOCHROME"/>
</dbReference>
<reference evidence="15" key="2">
    <citation type="submission" date="2023-07" db="EMBL/GenBank/DDBJ databases">
        <authorList>
            <person name="Sun H."/>
        </authorList>
    </citation>
    <scope>NUCLEOTIDE SEQUENCE</scope>
    <source>
        <strain evidence="15">05753</strain>
    </source>
</reference>
<keyword evidence="4 12" id="KW-0597">Phosphoprotein</keyword>
<evidence type="ECO:0000313" key="16">
    <source>
        <dbReference type="Proteomes" id="UP001169006"/>
    </source>
</evidence>
<feature type="domain" description="Response regulatory" evidence="14">
    <location>
        <begin position="732"/>
        <end position="842"/>
    </location>
</feature>
<evidence type="ECO:0000313" key="15">
    <source>
        <dbReference type="EMBL" id="MDO1583705.1"/>
    </source>
</evidence>
<keyword evidence="11" id="KW-0675">Receptor</keyword>
<dbReference type="SMART" id="SM00065">
    <property type="entry name" value="GAF"/>
    <property type="match status" value="1"/>
</dbReference>
<evidence type="ECO:0000256" key="5">
    <source>
        <dbReference type="ARBA" id="ARBA00022606"/>
    </source>
</evidence>
<keyword evidence="8" id="KW-0418">Kinase</keyword>
<dbReference type="Gene3D" id="3.30.450.270">
    <property type="match status" value="1"/>
</dbReference>
<dbReference type="Gene3D" id="3.40.50.2300">
    <property type="match status" value="1"/>
</dbReference>
<keyword evidence="3" id="KW-0600">Photoreceptor protein</keyword>
<evidence type="ECO:0000256" key="1">
    <source>
        <dbReference type="ARBA" id="ARBA00000085"/>
    </source>
</evidence>
<evidence type="ECO:0000259" key="13">
    <source>
        <dbReference type="PROSITE" id="PS50046"/>
    </source>
</evidence>
<dbReference type="Pfam" id="PF00360">
    <property type="entry name" value="PHY"/>
    <property type="match status" value="1"/>
</dbReference>
<feature type="domain" description="Phytochrome chromophore attachment site" evidence="13">
    <location>
        <begin position="139"/>
        <end position="300"/>
    </location>
</feature>
<dbReference type="Proteomes" id="UP001169006">
    <property type="component" value="Unassembled WGS sequence"/>
</dbReference>
<evidence type="ECO:0000256" key="12">
    <source>
        <dbReference type="PROSITE-ProRule" id="PRU00169"/>
    </source>
</evidence>
<dbReference type="SUPFAM" id="SSF55781">
    <property type="entry name" value="GAF domain-like"/>
    <property type="match status" value="2"/>
</dbReference>
<dbReference type="SMART" id="SM00448">
    <property type="entry name" value="REC"/>
    <property type="match status" value="1"/>
</dbReference>
<dbReference type="Pfam" id="PF01590">
    <property type="entry name" value="GAF"/>
    <property type="match status" value="1"/>
</dbReference>
<reference evidence="15" key="1">
    <citation type="journal article" date="2015" name="Int. J. Syst. Evol. Microbiol.">
        <title>Rhizobium oryzicola sp. nov., potential plant-growth-promoting endophytic bacteria isolated from rice roots.</title>
        <authorList>
            <person name="Zhang X.X."/>
            <person name="Gao J.S."/>
            <person name="Cao Y.H."/>
            <person name="Sheirdil R.A."/>
            <person name="Wang X.C."/>
            <person name="Zhang L."/>
        </authorList>
    </citation>
    <scope>NUCLEOTIDE SEQUENCE</scope>
    <source>
        <strain evidence="15">05753</strain>
    </source>
</reference>
<dbReference type="Gene3D" id="3.30.450.40">
    <property type="match status" value="1"/>
</dbReference>
<dbReference type="InterPro" id="IPR011006">
    <property type="entry name" value="CheY-like_superfamily"/>
</dbReference>
<evidence type="ECO:0000256" key="10">
    <source>
        <dbReference type="ARBA" id="ARBA00022991"/>
    </source>
</evidence>
<dbReference type="Pfam" id="PF07536">
    <property type="entry name" value="HWE_HK"/>
    <property type="match status" value="1"/>
</dbReference>
<keyword evidence="6" id="KW-0808">Transferase</keyword>
<dbReference type="Pfam" id="PF08446">
    <property type="entry name" value="PAS_2"/>
    <property type="match status" value="1"/>
</dbReference>
<dbReference type="InterPro" id="IPR003018">
    <property type="entry name" value="GAF"/>
</dbReference>
<dbReference type="InterPro" id="IPR011102">
    <property type="entry name" value="Sig_transdc_His_kinase_HWE"/>
</dbReference>
<sequence length="850" mass="93214">MQTADPVDLTNCDREPIHIPGSIQPHGCLIACDVTGSTISRYSVNVEAMLGVPVFAGQRLDEALGQDIAHTLRNALATSDDPARPALRFGVALPSGLFDIAVHRSDDGAIIEFEASNGQSDQPLETARLLISRIRSIDGIDALVEKSARLVFAMLGYDRVMIYRFEHDGAGKVVSEYKRRDLESFKGQYFPASDIPKQARILYIKNTIRVISDASGARVAVVPEFDEEGQSLDLSFAHLRSVSPIHCEYLRNMGVGASMSISIIVDGELWGLIACHHYSPKVLTMTQRVAAEMFGEFFSLHLNALKQKDILDTANKARRSLDRFLQSASHNSDVAGLLRQSLTEFAQIMPSDGVGLWLDGSWNWYGVTPPKEAMPEIADFVGSVASGRIWSTDTISLHLPHAQSYASEVCGVLAIPLSQRPRDYLFFFRKELVLTLDWAGNPDKSYDVGPLGDRLTPRKSFAIWKETVRMKAQRWTESEREIAEAIRAVLVEIVLHHNELIADERGKADVRQRMLNEELNHRVKNILAVIKALVGHPVEEGRTIREYVGALKGRIQALAFAHDQVVRGGDGGSLRDLLEAELKPYREGARSIMLQGPDVWLDSRGFSVMALVLHEMSTNAAKYGALSVNTGLLKITWSKTADHSCELLWDEKGGPSVTAPSRAGFGTVLIDRSIPYELGGESRVSYDPSGLVARFLIPGTHIQGGDASGEAKATELNAAPAEELVDLLADLEVLFVEDQMLVAADVEGILADHGMTKITTAPSASEALRRLKTFTPDIAILDVNLGSETSLPIAEELTRRNVPFVFATGYSDQSIIPASFDAPVVRKPYEATALIGAILRLMADRKARVH</sequence>